<dbReference type="SUPFAM" id="SSF46689">
    <property type="entry name" value="Homeodomain-like"/>
    <property type="match status" value="1"/>
</dbReference>
<accession>A0ABP6NQH0</accession>
<dbReference type="Proteomes" id="UP001500893">
    <property type="component" value="Unassembled WGS sequence"/>
</dbReference>
<dbReference type="Pfam" id="PF00440">
    <property type="entry name" value="TetR_N"/>
    <property type="match status" value="1"/>
</dbReference>
<keyword evidence="2 4" id="KW-0238">DNA-binding</keyword>
<keyword evidence="1" id="KW-0805">Transcription regulation</keyword>
<sequence length="209" mass="23398">MANRIDGRRLRSQQTRRRMLDAAMKLFVQHGYGLTTIDSIAQEAGVAVQTIYFSFGNKEQILKELIDLHVAGDDDPVPTLERPQVVEALAIDDPREQLRALAAMTRVINERVAPLLEVLRNAVICSGDGADLWSTNKEQRRLVQRRFVEVLAAKGALAEDLGTEHAVDVCYTVLGPEVYQLFVAERGWSPEAWESWAHQGLCSHLLADH</sequence>
<evidence type="ECO:0000256" key="2">
    <source>
        <dbReference type="ARBA" id="ARBA00023125"/>
    </source>
</evidence>
<dbReference type="RefSeq" id="WP_345055737.1">
    <property type="nucleotide sequence ID" value="NZ_BAAAVM010000084.1"/>
</dbReference>
<feature type="DNA-binding region" description="H-T-H motif" evidence="4">
    <location>
        <begin position="36"/>
        <end position="55"/>
    </location>
</feature>
<dbReference type="EMBL" id="BAAAVM010000084">
    <property type="protein sequence ID" value="GAA3155514.1"/>
    <property type="molecule type" value="Genomic_DNA"/>
</dbReference>
<evidence type="ECO:0000313" key="7">
    <source>
        <dbReference type="Proteomes" id="UP001500893"/>
    </source>
</evidence>
<dbReference type="InterPro" id="IPR001647">
    <property type="entry name" value="HTH_TetR"/>
</dbReference>
<name>A0ABP6NQH0_9ACTN</name>
<evidence type="ECO:0000256" key="4">
    <source>
        <dbReference type="PROSITE-ProRule" id="PRU00335"/>
    </source>
</evidence>
<dbReference type="PANTHER" id="PTHR30055:SF234">
    <property type="entry name" value="HTH-TYPE TRANSCRIPTIONAL REGULATOR BETI"/>
    <property type="match status" value="1"/>
</dbReference>
<proteinExistence type="predicted"/>
<evidence type="ECO:0000256" key="1">
    <source>
        <dbReference type="ARBA" id="ARBA00023015"/>
    </source>
</evidence>
<feature type="domain" description="HTH tetR-type" evidence="5">
    <location>
        <begin position="13"/>
        <end position="73"/>
    </location>
</feature>
<gene>
    <name evidence="6" type="ORF">GCM10010521_49250</name>
</gene>
<dbReference type="InterPro" id="IPR050109">
    <property type="entry name" value="HTH-type_TetR-like_transc_reg"/>
</dbReference>
<keyword evidence="7" id="KW-1185">Reference proteome</keyword>
<evidence type="ECO:0000256" key="3">
    <source>
        <dbReference type="ARBA" id="ARBA00023163"/>
    </source>
</evidence>
<dbReference type="PRINTS" id="PR00455">
    <property type="entry name" value="HTHTETR"/>
</dbReference>
<dbReference type="PROSITE" id="PS50977">
    <property type="entry name" value="HTH_TETR_2"/>
    <property type="match status" value="1"/>
</dbReference>
<keyword evidence="3" id="KW-0804">Transcription</keyword>
<reference evidence="7" key="1">
    <citation type="journal article" date="2019" name="Int. J. Syst. Evol. Microbiol.">
        <title>The Global Catalogue of Microorganisms (GCM) 10K type strain sequencing project: providing services to taxonomists for standard genome sequencing and annotation.</title>
        <authorList>
            <consortium name="The Broad Institute Genomics Platform"/>
            <consortium name="The Broad Institute Genome Sequencing Center for Infectious Disease"/>
            <person name="Wu L."/>
            <person name="Ma J."/>
        </authorList>
    </citation>
    <scope>NUCLEOTIDE SEQUENCE [LARGE SCALE GENOMIC DNA]</scope>
    <source>
        <strain evidence="7">JCM 11574</strain>
    </source>
</reference>
<evidence type="ECO:0000259" key="5">
    <source>
        <dbReference type="PROSITE" id="PS50977"/>
    </source>
</evidence>
<comment type="caution">
    <text evidence="6">The sequence shown here is derived from an EMBL/GenBank/DDBJ whole genome shotgun (WGS) entry which is preliminary data.</text>
</comment>
<dbReference type="Gene3D" id="1.10.357.10">
    <property type="entry name" value="Tetracycline Repressor, domain 2"/>
    <property type="match status" value="1"/>
</dbReference>
<dbReference type="InterPro" id="IPR009057">
    <property type="entry name" value="Homeodomain-like_sf"/>
</dbReference>
<organism evidence="6 7">
    <name type="scientific">Streptomyces rameus</name>
    <dbReference type="NCBI Taxonomy" id="68261"/>
    <lineage>
        <taxon>Bacteria</taxon>
        <taxon>Bacillati</taxon>
        <taxon>Actinomycetota</taxon>
        <taxon>Actinomycetes</taxon>
        <taxon>Kitasatosporales</taxon>
        <taxon>Streptomycetaceae</taxon>
        <taxon>Streptomyces</taxon>
    </lineage>
</organism>
<dbReference type="PANTHER" id="PTHR30055">
    <property type="entry name" value="HTH-TYPE TRANSCRIPTIONAL REGULATOR RUTR"/>
    <property type="match status" value="1"/>
</dbReference>
<evidence type="ECO:0000313" key="6">
    <source>
        <dbReference type="EMBL" id="GAA3155514.1"/>
    </source>
</evidence>
<protein>
    <submittedName>
        <fullName evidence="6">TetR/AcrR family transcriptional regulator</fullName>
    </submittedName>
</protein>